<gene>
    <name evidence="1" type="ORF">ACFPZ3_27210</name>
</gene>
<organism evidence="1 2">
    <name type="scientific">Nonomuraea insulae</name>
    <dbReference type="NCBI Taxonomy" id="1616787"/>
    <lineage>
        <taxon>Bacteria</taxon>
        <taxon>Bacillati</taxon>
        <taxon>Actinomycetota</taxon>
        <taxon>Actinomycetes</taxon>
        <taxon>Streptosporangiales</taxon>
        <taxon>Streptosporangiaceae</taxon>
        <taxon>Nonomuraea</taxon>
    </lineage>
</organism>
<evidence type="ECO:0000313" key="2">
    <source>
        <dbReference type="Proteomes" id="UP001596058"/>
    </source>
</evidence>
<evidence type="ECO:0008006" key="3">
    <source>
        <dbReference type="Google" id="ProtNLM"/>
    </source>
</evidence>
<evidence type="ECO:0000313" key="1">
    <source>
        <dbReference type="EMBL" id="MFC5827568.1"/>
    </source>
</evidence>
<keyword evidence="2" id="KW-1185">Reference proteome</keyword>
<name>A0ABW1CSR1_9ACTN</name>
<protein>
    <recommendedName>
        <fullName evidence="3">TetR family transcriptional regulator</fullName>
    </recommendedName>
</protein>
<proteinExistence type="predicted"/>
<dbReference type="RefSeq" id="WP_379517074.1">
    <property type="nucleotide sequence ID" value="NZ_JBHSPA010000031.1"/>
</dbReference>
<comment type="caution">
    <text evidence="1">The sequence shown here is derived from an EMBL/GenBank/DDBJ whole genome shotgun (WGS) entry which is preliminary data.</text>
</comment>
<sequence length="63" mass="6734">MRSRDLLAGDRKTGAFAVDDITDAANTVLGGFLLAVLGRSMAGADATFRHQLTEQTIRGILTR</sequence>
<dbReference type="Proteomes" id="UP001596058">
    <property type="component" value="Unassembled WGS sequence"/>
</dbReference>
<dbReference type="EMBL" id="JBHSPA010000031">
    <property type="protein sequence ID" value="MFC5827568.1"/>
    <property type="molecule type" value="Genomic_DNA"/>
</dbReference>
<accession>A0ABW1CSR1</accession>
<reference evidence="2" key="1">
    <citation type="journal article" date="2019" name="Int. J. Syst. Evol. Microbiol.">
        <title>The Global Catalogue of Microorganisms (GCM) 10K type strain sequencing project: providing services to taxonomists for standard genome sequencing and annotation.</title>
        <authorList>
            <consortium name="The Broad Institute Genomics Platform"/>
            <consortium name="The Broad Institute Genome Sequencing Center for Infectious Disease"/>
            <person name="Wu L."/>
            <person name="Ma J."/>
        </authorList>
    </citation>
    <scope>NUCLEOTIDE SEQUENCE [LARGE SCALE GENOMIC DNA]</scope>
    <source>
        <strain evidence="2">CCUG 53903</strain>
    </source>
</reference>